<keyword evidence="1" id="KW-0812">Transmembrane</keyword>
<proteinExistence type="predicted"/>
<sequence>MTVFEAIMLMLTFGTLIVAILCPINANRPPPSQRMRSIYDQLSKRSPPPLKAAIAQRVVLPAQLSLHFTYNLPLLYHTQIFEVTYKPC</sequence>
<comment type="caution">
    <text evidence="2">The sequence shown here is derived from an EMBL/GenBank/DDBJ whole genome shotgun (WGS) entry which is preliminary data.</text>
</comment>
<evidence type="ECO:0000313" key="2">
    <source>
        <dbReference type="EMBL" id="RAW11376.1"/>
    </source>
</evidence>
<accession>A0A329QGQ8</accession>
<gene>
    <name evidence="2" type="ORF">DC345_25875</name>
</gene>
<dbReference type="InterPro" id="IPR031616">
    <property type="entry name" value="BsrE-like"/>
</dbReference>
<evidence type="ECO:0000313" key="3">
    <source>
        <dbReference type="Proteomes" id="UP000250642"/>
    </source>
</evidence>
<dbReference type="Proteomes" id="UP000250642">
    <property type="component" value="Unassembled WGS sequence"/>
</dbReference>
<organism evidence="2 3">
    <name type="scientific">Paenibacillus taichungensis</name>
    <dbReference type="NCBI Taxonomy" id="484184"/>
    <lineage>
        <taxon>Bacteria</taxon>
        <taxon>Bacillati</taxon>
        <taxon>Bacillota</taxon>
        <taxon>Bacilli</taxon>
        <taxon>Bacillales</taxon>
        <taxon>Paenibacillaceae</taxon>
        <taxon>Paenibacillus</taxon>
    </lineage>
</organism>
<keyword evidence="1" id="KW-0472">Membrane</keyword>
<keyword evidence="1" id="KW-1133">Transmembrane helix</keyword>
<dbReference type="EMBL" id="QEVW01000019">
    <property type="protein sequence ID" value="RAW11376.1"/>
    <property type="molecule type" value="Genomic_DNA"/>
</dbReference>
<name>A0A329QGQ8_9BACL</name>
<feature type="transmembrane region" description="Helical" evidence="1">
    <location>
        <begin position="6"/>
        <end position="26"/>
    </location>
</feature>
<reference evidence="2 3" key="1">
    <citation type="submission" date="2018-04" db="EMBL/GenBank/DDBJ databases">
        <title>Paenibacillus taichungensis Genome sequencing and assembly.</title>
        <authorList>
            <person name="Xu J."/>
            <person name="Rensing C."/>
            <person name="Mazhar H.S."/>
        </authorList>
    </citation>
    <scope>NUCLEOTIDE SEQUENCE [LARGE SCALE GENOMIC DNA]</scope>
    <source>
        <strain evidence="2 3">NC1</strain>
    </source>
</reference>
<protein>
    <submittedName>
        <fullName evidence="2">Uncharacterized protein</fullName>
    </submittedName>
</protein>
<dbReference type="Pfam" id="PF16935">
    <property type="entry name" value="Hol_Tox"/>
    <property type="match status" value="1"/>
</dbReference>
<evidence type="ECO:0000256" key="1">
    <source>
        <dbReference type="SAM" id="Phobius"/>
    </source>
</evidence>
<dbReference type="AlphaFoldDB" id="A0A329QGQ8"/>
<dbReference type="RefSeq" id="WP_220095256.1">
    <property type="nucleotide sequence ID" value="NZ_QEVW01000019.1"/>
</dbReference>